<dbReference type="EMBL" id="JPKZ01001919">
    <property type="protein sequence ID" value="KHN79437.1"/>
    <property type="molecule type" value="Genomic_DNA"/>
</dbReference>
<proteinExistence type="predicted"/>
<dbReference type="Gene3D" id="1.10.150.50">
    <property type="entry name" value="Transcription Factor, Ets-1"/>
    <property type="match status" value="1"/>
</dbReference>
<keyword evidence="2" id="KW-1185">Reference proteome</keyword>
<reference evidence="1 2" key="1">
    <citation type="submission" date="2014-11" db="EMBL/GenBank/DDBJ databases">
        <title>Genetic blueprint of the zoonotic pathogen Toxocara canis.</title>
        <authorList>
            <person name="Zhu X.-Q."/>
            <person name="Korhonen P.K."/>
            <person name="Cai H."/>
            <person name="Young N.D."/>
            <person name="Nejsum P."/>
            <person name="von Samson-Himmelstjerna G."/>
            <person name="Boag P.R."/>
            <person name="Tan P."/>
            <person name="Li Q."/>
            <person name="Min J."/>
            <person name="Yang Y."/>
            <person name="Wang X."/>
            <person name="Fang X."/>
            <person name="Hall R.S."/>
            <person name="Hofmann A."/>
            <person name="Sternberg P.W."/>
            <person name="Jex A.R."/>
            <person name="Gasser R.B."/>
        </authorList>
    </citation>
    <scope>NUCLEOTIDE SEQUENCE [LARGE SCALE GENOMIC DNA]</scope>
    <source>
        <strain evidence="1">PN_DK_2014</strain>
    </source>
</reference>
<organism evidence="1 2">
    <name type="scientific">Toxocara canis</name>
    <name type="common">Canine roundworm</name>
    <dbReference type="NCBI Taxonomy" id="6265"/>
    <lineage>
        <taxon>Eukaryota</taxon>
        <taxon>Metazoa</taxon>
        <taxon>Ecdysozoa</taxon>
        <taxon>Nematoda</taxon>
        <taxon>Chromadorea</taxon>
        <taxon>Rhabditida</taxon>
        <taxon>Spirurina</taxon>
        <taxon>Ascaridomorpha</taxon>
        <taxon>Ascaridoidea</taxon>
        <taxon>Toxocaridae</taxon>
        <taxon>Toxocara</taxon>
    </lineage>
</organism>
<gene>
    <name evidence="1" type="ORF">Tcan_08235</name>
</gene>
<protein>
    <recommendedName>
        <fullName evidence="3">SAM domain-containing protein</fullName>
    </recommendedName>
</protein>
<dbReference type="Proteomes" id="UP000031036">
    <property type="component" value="Unassembled WGS sequence"/>
</dbReference>
<name>A0A0B2VDE7_TOXCA</name>
<evidence type="ECO:0000313" key="1">
    <source>
        <dbReference type="EMBL" id="KHN79437.1"/>
    </source>
</evidence>
<dbReference type="OrthoDB" id="434324at2759"/>
<evidence type="ECO:0000313" key="2">
    <source>
        <dbReference type="Proteomes" id="UP000031036"/>
    </source>
</evidence>
<dbReference type="InterPro" id="IPR013761">
    <property type="entry name" value="SAM/pointed_sf"/>
</dbReference>
<sequence length="164" mass="18843">MDDVKNFPVHGNTEEMCPGNLEVDIELSEGQSRNSFYPNEGRILVEITEDQLLEIGVSDFEDRQDLLLEIRKQKLFSDLDEVVKLSTSSFTMSTTLRFCRQLPPSTLVNPPSELWKAFFCGTEASYEQHKLRMNKVGKTKADAGYEARLLQYTLKSEHIKDIYD</sequence>
<comment type="caution">
    <text evidence="1">The sequence shown here is derived from an EMBL/GenBank/DDBJ whole genome shotgun (WGS) entry which is preliminary data.</text>
</comment>
<dbReference type="AlphaFoldDB" id="A0A0B2VDE7"/>
<accession>A0A0B2VDE7</accession>
<evidence type="ECO:0008006" key="3">
    <source>
        <dbReference type="Google" id="ProtNLM"/>
    </source>
</evidence>